<evidence type="ECO:0000256" key="2">
    <source>
        <dbReference type="ARBA" id="ARBA00022485"/>
    </source>
</evidence>
<protein>
    <submittedName>
        <fullName evidence="8">4Fe-4S dicluster domain-containing protein</fullName>
    </submittedName>
</protein>
<dbReference type="InterPro" id="IPR017900">
    <property type="entry name" value="4Fe4S_Fe_S_CS"/>
</dbReference>
<dbReference type="InterPro" id="IPR011898">
    <property type="entry name" value="PorD_KorD"/>
</dbReference>
<evidence type="ECO:0000256" key="4">
    <source>
        <dbReference type="ARBA" id="ARBA00022737"/>
    </source>
</evidence>
<dbReference type="AlphaFoldDB" id="A0A7C6AB43"/>
<keyword evidence="5" id="KW-0408">Iron</keyword>
<proteinExistence type="predicted"/>
<comment type="cofactor">
    <cofactor evidence="1">
        <name>[4Fe-4S] cluster</name>
        <dbReference type="ChEBI" id="CHEBI:49883"/>
    </cofactor>
</comment>
<dbReference type="GO" id="GO:0046872">
    <property type="term" value="F:metal ion binding"/>
    <property type="evidence" value="ECO:0007669"/>
    <property type="project" value="UniProtKB-KW"/>
</dbReference>
<keyword evidence="3" id="KW-0479">Metal-binding</keyword>
<feature type="domain" description="4Fe-4S ferredoxin-type" evidence="7">
    <location>
        <begin position="63"/>
        <end position="94"/>
    </location>
</feature>
<evidence type="ECO:0000256" key="6">
    <source>
        <dbReference type="ARBA" id="ARBA00023014"/>
    </source>
</evidence>
<dbReference type="PANTHER" id="PTHR43724:SF1">
    <property type="entry name" value="PYRUVATE SYNTHASE SUBUNIT PORD"/>
    <property type="match status" value="1"/>
</dbReference>
<evidence type="ECO:0000256" key="3">
    <source>
        <dbReference type="ARBA" id="ARBA00022723"/>
    </source>
</evidence>
<evidence type="ECO:0000256" key="5">
    <source>
        <dbReference type="ARBA" id="ARBA00023004"/>
    </source>
</evidence>
<dbReference type="GO" id="GO:0051539">
    <property type="term" value="F:4 iron, 4 sulfur cluster binding"/>
    <property type="evidence" value="ECO:0007669"/>
    <property type="project" value="UniProtKB-KW"/>
</dbReference>
<keyword evidence="4" id="KW-0677">Repeat</keyword>
<gene>
    <name evidence="8" type="ORF">ENW73_08955</name>
</gene>
<dbReference type="SUPFAM" id="SSF54862">
    <property type="entry name" value="4Fe-4S ferredoxins"/>
    <property type="match status" value="1"/>
</dbReference>
<sequence length="96" mass="10731">MTRLKSWKELPCGAILTDTKAVLENKTGAWRTKRPILDKNKCINCLVCWIYCPDAAIKVKDGKVVEIDLDYCKGCGICADVCPPKVKAITMVKEEK</sequence>
<keyword evidence="2" id="KW-0004">4Fe-4S</keyword>
<organism evidence="8">
    <name type="scientific">candidate division WOR-3 bacterium</name>
    <dbReference type="NCBI Taxonomy" id="2052148"/>
    <lineage>
        <taxon>Bacteria</taxon>
        <taxon>Bacteria division WOR-3</taxon>
    </lineage>
</organism>
<accession>A0A7C6AB43</accession>
<dbReference type="EMBL" id="DTLI01000214">
    <property type="protein sequence ID" value="HHS52964.1"/>
    <property type="molecule type" value="Genomic_DNA"/>
</dbReference>
<reference evidence="8" key="1">
    <citation type="journal article" date="2020" name="mSystems">
        <title>Genome- and Community-Level Interaction Insights into Carbon Utilization and Element Cycling Functions of Hydrothermarchaeota in Hydrothermal Sediment.</title>
        <authorList>
            <person name="Zhou Z."/>
            <person name="Liu Y."/>
            <person name="Xu W."/>
            <person name="Pan J."/>
            <person name="Luo Z.H."/>
            <person name="Li M."/>
        </authorList>
    </citation>
    <scope>NUCLEOTIDE SEQUENCE [LARGE SCALE GENOMIC DNA]</scope>
    <source>
        <strain evidence="8">SpSt-876</strain>
    </source>
</reference>
<evidence type="ECO:0000259" key="7">
    <source>
        <dbReference type="PROSITE" id="PS51379"/>
    </source>
</evidence>
<dbReference type="NCBIfam" id="TIGR02179">
    <property type="entry name" value="PorD_KorD"/>
    <property type="match status" value="1"/>
</dbReference>
<dbReference type="Gene3D" id="3.30.70.20">
    <property type="match status" value="1"/>
</dbReference>
<dbReference type="GO" id="GO:0016625">
    <property type="term" value="F:oxidoreductase activity, acting on the aldehyde or oxo group of donors, iron-sulfur protein as acceptor"/>
    <property type="evidence" value="ECO:0007669"/>
    <property type="project" value="InterPro"/>
</dbReference>
<name>A0A7C6AB43_UNCW3</name>
<feature type="domain" description="4Fe-4S ferredoxin-type" evidence="7">
    <location>
        <begin position="33"/>
        <end position="62"/>
    </location>
</feature>
<dbReference type="InterPro" id="IPR017896">
    <property type="entry name" value="4Fe4S_Fe-S-bd"/>
</dbReference>
<comment type="caution">
    <text evidence="8">The sequence shown here is derived from an EMBL/GenBank/DDBJ whole genome shotgun (WGS) entry which is preliminary data.</text>
</comment>
<dbReference type="PANTHER" id="PTHR43724">
    <property type="entry name" value="PYRUVATE SYNTHASE SUBUNIT PORD"/>
    <property type="match status" value="1"/>
</dbReference>
<dbReference type="PROSITE" id="PS51379">
    <property type="entry name" value="4FE4S_FER_2"/>
    <property type="match status" value="2"/>
</dbReference>
<evidence type="ECO:0000256" key="1">
    <source>
        <dbReference type="ARBA" id="ARBA00001966"/>
    </source>
</evidence>
<dbReference type="PROSITE" id="PS00198">
    <property type="entry name" value="4FE4S_FER_1"/>
    <property type="match status" value="1"/>
</dbReference>
<evidence type="ECO:0000313" key="8">
    <source>
        <dbReference type="EMBL" id="HHS52964.1"/>
    </source>
</evidence>
<keyword evidence="6" id="KW-0411">Iron-sulfur</keyword>
<dbReference type="Pfam" id="PF14697">
    <property type="entry name" value="Fer4_21"/>
    <property type="match status" value="1"/>
</dbReference>